<dbReference type="EMBL" id="JACIEB010000002">
    <property type="protein sequence ID" value="MBB3981513.1"/>
    <property type="molecule type" value="Genomic_DNA"/>
</dbReference>
<name>A0A7W6GNN7_9SPHN</name>
<organism evidence="1 2">
    <name type="scientific">Sphingobium fontiphilum</name>
    <dbReference type="NCBI Taxonomy" id="944425"/>
    <lineage>
        <taxon>Bacteria</taxon>
        <taxon>Pseudomonadati</taxon>
        <taxon>Pseudomonadota</taxon>
        <taxon>Alphaproteobacteria</taxon>
        <taxon>Sphingomonadales</taxon>
        <taxon>Sphingomonadaceae</taxon>
        <taxon>Sphingobium</taxon>
    </lineage>
</organism>
<proteinExistence type="predicted"/>
<keyword evidence="2" id="KW-1185">Reference proteome</keyword>
<dbReference type="Proteomes" id="UP000552757">
    <property type="component" value="Unassembled WGS sequence"/>
</dbReference>
<comment type="caution">
    <text evidence="1">The sequence shown here is derived from an EMBL/GenBank/DDBJ whole genome shotgun (WGS) entry which is preliminary data.</text>
</comment>
<accession>A0A7W6GNN7</accession>
<sequence length="257" mass="27104">MDFIRFTTAFNSRHYGEANGLAALADTESAHAPWPIAIPSGQPPRNDRWRASAWVLWRPDGGAPVSLPGGQLGASQMGARVDYDLSPRSPSRLAAYARASAALIRPAQPEAALGLAFQPSRHLPVSIAVERRIALDRTARNAMAVVIAGGFGPREALPGLMAEGYAQTGMVGARSLDAFIDGRLSITHPVDRTAMAVGASLSGGAQPGVHRVDVGPALHLRLPTAPVAARMTVEWRERVSGQARPRSGLALTLAADF</sequence>
<evidence type="ECO:0000313" key="1">
    <source>
        <dbReference type="EMBL" id="MBB3981513.1"/>
    </source>
</evidence>
<dbReference type="AlphaFoldDB" id="A0A7W6GNN7"/>
<reference evidence="1 2" key="1">
    <citation type="submission" date="2020-08" db="EMBL/GenBank/DDBJ databases">
        <title>Genomic Encyclopedia of Type Strains, Phase IV (KMG-IV): sequencing the most valuable type-strain genomes for metagenomic binning, comparative biology and taxonomic classification.</title>
        <authorList>
            <person name="Goeker M."/>
        </authorList>
    </citation>
    <scope>NUCLEOTIDE SEQUENCE [LARGE SCALE GENOMIC DNA]</scope>
    <source>
        <strain evidence="1 2">DSM 29348</strain>
    </source>
</reference>
<evidence type="ECO:0000313" key="2">
    <source>
        <dbReference type="Proteomes" id="UP000552757"/>
    </source>
</evidence>
<gene>
    <name evidence="1" type="ORF">GGR44_001160</name>
</gene>
<protein>
    <submittedName>
        <fullName evidence="1">Uncharacterized protein</fullName>
    </submittedName>
</protein>